<keyword evidence="2" id="KW-1185">Reference proteome</keyword>
<name>A0AAE3EH11_9SPIR</name>
<gene>
    <name evidence="1" type="ORF">K7J14_02515</name>
</gene>
<evidence type="ECO:0000313" key="2">
    <source>
        <dbReference type="Proteomes" id="UP001198163"/>
    </source>
</evidence>
<dbReference type="EMBL" id="JAINWA010000001">
    <property type="protein sequence ID" value="MCD1653571.1"/>
    <property type="molecule type" value="Genomic_DNA"/>
</dbReference>
<dbReference type="Proteomes" id="UP001198163">
    <property type="component" value="Unassembled WGS sequence"/>
</dbReference>
<proteinExistence type="predicted"/>
<dbReference type="RefSeq" id="WP_230752687.1">
    <property type="nucleotide sequence ID" value="NZ_JAINWA010000001.1"/>
</dbReference>
<organism evidence="1 2">
    <name type="scientific">Teretinema zuelzerae</name>
    <dbReference type="NCBI Taxonomy" id="156"/>
    <lineage>
        <taxon>Bacteria</taxon>
        <taxon>Pseudomonadati</taxon>
        <taxon>Spirochaetota</taxon>
        <taxon>Spirochaetia</taxon>
        <taxon>Spirochaetales</taxon>
        <taxon>Treponemataceae</taxon>
        <taxon>Teretinema</taxon>
    </lineage>
</organism>
<comment type="caution">
    <text evidence="1">The sequence shown here is derived from an EMBL/GenBank/DDBJ whole genome shotgun (WGS) entry which is preliminary data.</text>
</comment>
<dbReference type="AlphaFoldDB" id="A0AAE3EH11"/>
<protein>
    <submittedName>
        <fullName evidence="1">Uncharacterized protein</fullName>
    </submittedName>
</protein>
<evidence type="ECO:0000313" key="1">
    <source>
        <dbReference type="EMBL" id="MCD1653571.1"/>
    </source>
</evidence>
<sequence length="511" mass="58246">MSVYFQQDRDSFYLDQSARDSPCRVRFACEESLISLSKWNGEASLRLCTGSEHAGRLEVCRNEILLKPDSTRKTHHVFRKLDGERFEYDVILLKEPETNVIEIDLQFPDGLEFYRQPSFEEITKSRYYCAPEVIDSYAVYWKNRNGKYKTGKFCHIYRPLAYDARGRKVWGRLLLTGCLMTITIPEDWLSEASYPVVVDPVIGTQTRGATYEYDRWGEDSPVTFLMELETGLNRFTASSAIYGSCSSSMYCYLNTPGAGGIPVLYSEVNAKPANRISQNEQNANFTVTSPRWVSSSFSLSRPVAAGETFWYGYCASEVYFPYIDFANRIERMYTDGFVENVFVPDPDPDTVIKNVLMSMYFTYTDAQNLTRIMLDTIGLTETLARHFTFRRACADGSGITETTVAQRGLIRECRSLADITDLLSFIQVLLRLCSSTLEAVGTVSFVQMFIRFCVSGLAVLENVARSLGQSRLVTSVCGFIEQMLGWMLLKKEELVFVSRVTREIEFRGYLL</sequence>
<reference evidence="1" key="1">
    <citation type="submission" date="2021-08" db="EMBL/GenBank/DDBJ databases">
        <title>Comparative analyses of Brucepasteria parasyntrophica and Teretinema zuelzerae.</title>
        <authorList>
            <person name="Song Y."/>
            <person name="Brune A."/>
        </authorList>
    </citation>
    <scope>NUCLEOTIDE SEQUENCE</scope>
    <source>
        <strain evidence="1">DSM 1903</strain>
    </source>
</reference>
<accession>A0AAE3EH11</accession>